<comment type="caution">
    <text evidence="2">The sequence shown here is derived from an EMBL/GenBank/DDBJ whole genome shotgun (WGS) entry which is preliminary data.</text>
</comment>
<dbReference type="RefSeq" id="WP_208173158.1">
    <property type="nucleotide sequence ID" value="NZ_JAGETZ010000001.1"/>
</dbReference>
<proteinExistence type="predicted"/>
<gene>
    <name evidence="2" type="ORF">J4E00_01060</name>
</gene>
<keyword evidence="3" id="KW-1185">Reference proteome</keyword>
<reference evidence="2 3" key="1">
    <citation type="submission" date="2021-03" db="EMBL/GenBank/DDBJ databases">
        <authorList>
            <person name="Kim M.K."/>
        </authorList>
    </citation>
    <scope>NUCLEOTIDE SEQUENCE [LARGE SCALE GENOMIC DNA]</scope>
    <source>
        <strain evidence="2 3">BT442</strain>
    </source>
</reference>
<name>A0ABS3Q8P7_9BACT</name>
<protein>
    <recommendedName>
        <fullName evidence="4">WD40 repeat domain-containing protein</fullName>
    </recommendedName>
</protein>
<evidence type="ECO:0008006" key="4">
    <source>
        <dbReference type="Google" id="ProtNLM"/>
    </source>
</evidence>
<evidence type="ECO:0000256" key="1">
    <source>
        <dbReference type="SAM" id="MobiDB-lite"/>
    </source>
</evidence>
<feature type="region of interest" description="Disordered" evidence="1">
    <location>
        <begin position="1"/>
        <end position="41"/>
    </location>
</feature>
<sequence length="379" mass="42059">MAHSQAHYLQNQKTGQSSTLTLSGTQVSTETQTGGKKRRTEKHFATAAEATTYAERQEWALLKKGFVLHHEAAAPGQPLLHCFIGGGYTGSLAFADTPLGLYVYQNGWFRSATDQQDFLLRLDATGQVLETLALPTILAWDMHYQPAWQALVLDLDHIVFEYQLATGQFRPLSERSWSPASFVAVAGGRTAFVANDELVVMGPDRSTLFRMPIATQLFNGSLGFAAALARSGEVLAVHTTPGEVQLRSALDGSLQHTLTGDFGLLRQLDFMGNDQFLLFLEPHSTERLRCFDLAQHTEIDFTLSGGEEWPSWVKAYCLNADQTRLAVLKGRWVEVFGVASRQLVRRFYLSHCVKNAKLRFIGDALGARTDYGCFSLYQV</sequence>
<dbReference type="EMBL" id="JAGETZ010000001">
    <property type="protein sequence ID" value="MBO2007620.1"/>
    <property type="molecule type" value="Genomic_DNA"/>
</dbReference>
<evidence type="ECO:0000313" key="3">
    <source>
        <dbReference type="Proteomes" id="UP000664369"/>
    </source>
</evidence>
<dbReference type="SUPFAM" id="SSF63829">
    <property type="entry name" value="Calcium-dependent phosphotriesterase"/>
    <property type="match status" value="1"/>
</dbReference>
<accession>A0ABS3Q8P7</accession>
<feature type="compositionally biased region" description="Low complexity" evidence="1">
    <location>
        <begin position="14"/>
        <end position="29"/>
    </location>
</feature>
<dbReference type="Proteomes" id="UP000664369">
    <property type="component" value="Unassembled WGS sequence"/>
</dbReference>
<evidence type="ECO:0000313" key="2">
    <source>
        <dbReference type="EMBL" id="MBO2007620.1"/>
    </source>
</evidence>
<organism evidence="2 3">
    <name type="scientific">Hymenobacter negativus</name>
    <dbReference type="NCBI Taxonomy" id="2795026"/>
    <lineage>
        <taxon>Bacteria</taxon>
        <taxon>Pseudomonadati</taxon>
        <taxon>Bacteroidota</taxon>
        <taxon>Cytophagia</taxon>
        <taxon>Cytophagales</taxon>
        <taxon>Hymenobacteraceae</taxon>
        <taxon>Hymenobacter</taxon>
    </lineage>
</organism>